<keyword evidence="5" id="KW-1185">Reference proteome</keyword>
<dbReference type="PROSITE" id="PS01318">
    <property type="entry name" value="TSAA_1"/>
    <property type="match status" value="1"/>
</dbReference>
<dbReference type="InterPro" id="IPR036414">
    <property type="entry name" value="YaeB_N_sf"/>
</dbReference>
<protein>
    <submittedName>
        <fullName evidence="4">TrmO family methyltransferase</fullName>
        <ecNumber evidence="4">2.1.1.-</ecNumber>
    </submittedName>
</protein>
<dbReference type="InterPro" id="IPR023368">
    <property type="entry name" value="UPF0066_cons_site"/>
</dbReference>
<proteinExistence type="inferred from homology"/>
<accession>A0ABY8F5M5</accession>
<sequence>MMMNTTLRVIGTVRPFAEGFRVTIDKDYAPGLKGLSDFSHAIVVWLAHETDTDGSQHALSFPSPYTASEEAVGVFATRSPQRPNPVCFSIVHLLSVDETKGVITTPFIDTLPDTPVIDIKPYFPASDLVKSASIPRHFGHWPSCYEDSASFDWDAEFR</sequence>
<keyword evidence="1" id="KW-0949">S-adenosyl-L-methionine</keyword>
<keyword evidence="4" id="KW-0808">Transferase</keyword>
<dbReference type="Gene3D" id="2.40.30.70">
    <property type="entry name" value="YaeB-like"/>
    <property type="match status" value="1"/>
</dbReference>
<name>A0ABY8F5M5_9HYPH</name>
<dbReference type="EC" id="2.1.1.-" evidence="4"/>
<evidence type="ECO:0000313" key="4">
    <source>
        <dbReference type="EMBL" id="WFE90788.1"/>
    </source>
</evidence>
<evidence type="ECO:0000256" key="2">
    <source>
        <dbReference type="ARBA" id="ARBA00033753"/>
    </source>
</evidence>
<dbReference type="SUPFAM" id="SSF118196">
    <property type="entry name" value="YaeB-like"/>
    <property type="match status" value="1"/>
</dbReference>
<dbReference type="GO" id="GO:0008168">
    <property type="term" value="F:methyltransferase activity"/>
    <property type="evidence" value="ECO:0007669"/>
    <property type="project" value="UniProtKB-KW"/>
</dbReference>
<dbReference type="InterPro" id="IPR036413">
    <property type="entry name" value="YaeB-like_sf"/>
</dbReference>
<gene>
    <name evidence="4" type="ORF">K1718_05430</name>
</gene>
<dbReference type="PANTHER" id="PTHR12818">
    <property type="entry name" value="TRNA (ADENINE(37)-N6)-METHYLTRANSFERASE"/>
    <property type="match status" value="1"/>
</dbReference>
<evidence type="ECO:0000259" key="3">
    <source>
        <dbReference type="PROSITE" id="PS51668"/>
    </source>
</evidence>
<keyword evidence="4" id="KW-0489">Methyltransferase</keyword>
<dbReference type="RefSeq" id="WP_152499964.1">
    <property type="nucleotide sequence ID" value="NZ_CP120863.1"/>
</dbReference>
<organism evidence="4 5">
    <name type="scientific">Roseibium porphyridii</name>
    <dbReference type="NCBI Taxonomy" id="2866279"/>
    <lineage>
        <taxon>Bacteria</taxon>
        <taxon>Pseudomonadati</taxon>
        <taxon>Pseudomonadota</taxon>
        <taxon>Alphaproteobacteria</taxon>
        <taxon>Hyphomicrobiales</taxon>
        <taxon>Stappiaceae</taxon>
        <taxon>Roseibium</taxon>
    </lineage>
</organism>
<evidence type="ECO:0000313" key="5">
    <source>
        <dbReference type="Proteomes" id="UP001209803"/>
    </source>
</evidence>
<evidence type="ECO:0000256" key="1">
    <source>
        <dbReference type="ARBA" id="ARBA00022691"/>
    </source>
</evidence>
<feature type="domain" description="TsaA-like" evidence="3">
    <location>
        <begin position="7"/>
        <end position="131"/>
    </location>
</feature>
<dbReference type="Pfam" id="PF01980">
    <property type="entry name" value="TrmO_N"/>
    <property type="match status" value="1"/>
</dbReference>
<dbReference type="PROSITE" id="PS51668">
    <property type="entry name" value="TSAA_2"/>
    <property type="match status" value="1"/>
</dbReference>
<dbReference type="EMBL" id="CP120863">
    <property type="protein sequence ID" value="WFE90788.1"/>
    <property type="molecule type" value="Genomic_DNA"/>
</dbReference>
<dbReference type="InterPro" id="IPR023370">
    <property type="entry name" value="TrmO-like_N"/>
</dbReference>
<dbReference type="PANTHER" id="PTHR12818:SF0">
    <property type="entry name" value="TRNA (ADENINE(37)-N6)-METHYLTRANSFERASE"/>
    <property type="match status" value="1"/>
</dbReference>
<dbReference type="GO" id="GO:0032259">
    <property type="term" value="P:methylation"/>
    <property type="evidence" value="ECO:0007669"/>
    <property type="project" value="UniProtKB-KW"/>
</dbReference>
<dbReference type="Proteomes" id="UP001209803">
    <property type="component" value="Chromosome"/>
</dbReference>
<comment type="similarity">
    <text evidence="2">Belongs to the tRNA methyltransferase O family.</text>
</comment>
<dbReference type="InterPro" id="IPR040372">
    <property type="entry name" value="YaeB-like"/>
</dbReference>
<reference evidence="4 5" key="1">
    <citation type="submission" date="2023-03" db="EMBL/GenBank/DDBJ databases">
        <title>Roseibium porphyridii sp. nov. and Roseibium rhodosorbium sp. nov. isolated from marine algae, Porphyridium cruentum and Rhodosorus marinus, respectively.</title>
        <authorList>
            <person name="Lee M.W."/>
            <person name="Choi B.J."/>
            <person name="Lee J.K."/>
            <person name="Choi D.G."/>
            <person name="Baek J.H."/>
            <person name="Bayburt H."/>
            <person name="Kim J.M."/>
            <person name="Han D.M."/>
            <person name="Kim K.H."/>
            <person name="Jeon C.O."/>
        </authorList>
    </citation>
    <scope>NUCLEOTIDE SEQUENCE [LARGE SCALE GENOMIC DNA]</scope>
    <source>
        <strain evidence="4 5">KMA01</strain>
    </source>
</reference>